<dbReference type="EMBL" id="JABVCQ010000033">
    <property type="protein sequence ID" value="MBB1127039.1"/>
    <property type="molecule type" value="Genomic_DNA"/>
</dbReference>
<dbReference type="EC" id="3.1.26.5" evidence="7 8"/>
<keyword evidence="3 7" id="KW-0540">Nuclease</keyword>
<evidence type="ECO:0000256" key="6">
    <source>
        <dbReference type="ARBA" id="ARBA00022884"/>
    </source>
</evidence>
<evidence type="ECO:0000313" key="9">
    <source>
        <dbReference type="EMBL" id="MBB1127039.1"/>
    </source>
</evidence>
<dbReference type="GO" id="GO:0001682">
    <property type="term" value="P:tRNA 5'-leader removal"/>
    <property type="evidence" value="ECO:0007669"/>
    <property type="project" value="UniProtKB-UniRule"/>
</dbReference>
<keyword evidence="6 7" id="KW-0694">RNA-binding</keyword>
<dbReference type="Pfam" id="PF00825">
    <property type="entry name" value="Ribonuclease_P"/>
    <property type="match status" value="1"/>
</dbReference>
<gene>
    <name evidence="7 9" type="primary">rnpA</name>
    <name evidence="9" type="ORF">HUK38_12505</name>
</gene>
<dbReference type="AlphaFoldDB" id="A0A839HKT8"/>
<name>A0A839HKT8_9GAMM</name>
<evidence type="ECO:0000256" key="2">
    <source>
        <dbReference type="ARBA" id="ARBA00022694"/>
    </source>
</evidence>
<protein>
    <recommendedName>
        <fullName evidence="7 8">Ribonuclease P protein component</fullName>
        <shortName evidence="7">RNase P protein</shortName>
        <shortName evidence="7">RNaseP protein</shortName>
        <ecNumber evidence="7 8">3.1.26.5</ecNumber>
    </recommendedName>
    <alternativeName>
        <fullName evidence="7">Protein C5</fullName>
    </alternativeName>
</protein>
<dbReference type="PANTHER" id="PTHR33992">
    <property type="entry name" value="RIBONUCLEASE P PROTEIN COMPONENT"/>
    <property type="match status" value="1"/>
</dbReference>
<evidence type="ECO:0000313" key="10">
    <source>
        <dbReference type="Proteomes" id="UP000548632"/>
    </source>
</evidence>
<dbReference type="GO" id="GO:0004526">
    <property type="term" value="F:ribonuclease P activity"/>
    <property type="evidence" value="ECO:0007669"/>
    <property type="project" value="UniProtKB-UniRule"/>
</dbReference>
<dbReference type="InterPro" id="IPR020568">
    <property type="entry name" value="Ribosomal_Su5_D2-typ_SF"/>
</dbReference>
<dbReference type="HAMAP" id="MF_00227">
    <property type="entry name" value="RNase_P"/>
    <property type="match status" value="1"/>
</dbReference>
<dbReference type="NCBIfam" id="TIGR00188">
    <property type="entry name" value="rnpA"/>
    <property type="match status" value="1"/>
</dbReference>
<keyword evidence="4 7" id="KW-0255">Endonuclease</keyword>
<dbReference type="InterPro" id="IPR000100">
    <property type="entry name" value="RNase_P"/>
</dbReference>
<evidence type="ECO:0000256" key="1">
    <source>
        <dbReference type="ARBA" id="ARBA00002663"/>
    </source>
</evidence>
<keyword evidence="10" id="KW-1185">Reference proteome</keyword>
<comment type="catalytic activity">
    <reaction evidence="7">
        <text>Endonucleolytic cleavage of RNA, removing 5'-extranucleotides from tRNA precursor.</text>
        <dbReference type="EC" id="3.1.26.5"/>
    </reaction>
</comment>
<dbReference type="Gene3D" id="3.30.230.10">
    <property type="match status" value="1"/>
</dbReference>
<dbReference type="InterPro" id="IPR014721">
    <property type="entry name" value="Ribsml_uS5_D2-typ_fold_subgr"/>
</dbReference>
<dbReference type="PROSITE" id="PS00648">
    <property type="entry name" value="RIBONUCLEASE_P"/>
    <property type="match status" value="1"/>
</dbReference>
<dbReference type="GO" id="GO:0042781">
    <property type="term" value="F:3'-tRNA processing endoribonuclease activity"/>
    <property type="evidence" value="ECO:0007669"/>
    <property type="project" value="TreeGrafter"/>
</dbReference>
<keyword evidence="5 7" id="KW-0378">Hydrolase</keyword>
<evidence type="ECO:0000256" key="4">
    <source>
        <dbReference type="ARBA" id="ARBA00022759"/>
    </source>
</evidence>
<sequence>MNKFPRQLRLTASKHFQWVFATPIKITDHYFAVFVRQRTNDDMDARLGLAVSRKCAKTAVNRNRIKRLIRESFRLKDKRLNWVRIDVDCVVIGRSAAATASNSDLRLSLNNHWLRLQQRLCTTSPVF</sequence>
<dbReference type="GO" id="GO:0000049">
    <property type="term" value="F:tRNA binding"/>
    <property type="evidence" value="ECO:0007669"/>
    <property type="project" value="UniProtKB-UniRule"/>
</dbReference>
<dbReference type="GO" id="GO:0030677">
    <property type="term" value="C:ribonuclease P complex"/>
    <property type="evidence" value="ECO:0007669"/>
    <property type="project" value="TreeGrafter"/>
</dbReference>
<comment type="function">
    <text evidence="1 7">RNaseP catalyzes the removal of the 5'-leader sequence from pre-tRNA to produce the mature 5'-terminus. It can also cleave other RNA substrates such as 4.5S RNA. The protein component plays an auxiliary but essential role in vivo by binding to the 5'-leader sequence and broadening the substrate specificity of the ribozyme.</text>
</comment>
<evidence type="ECO:0000256" key="7">
    <source>
        <dbReference type="HAMAP-Rule" id="MF_00227"/>
    </source>
</evidence>
<organism evidence="9 10">
    <name type="scientific">Thiospirillum jenense</name>
    <dbReference type="NCBI Taxonomy" id="1653858"/>
    <lineage>
        <taxon>Bacteria</taxon>
        <taxon>Pseudomonadati</taxon>
        <taxon>Pseudomonadota</taxon>
        <taxon>Gammaproteobacteria</taxon>
        <taxon>Chromatiales</taxon>
        <taxon>Chromatiaceae</taxon>
        <taxon>Thiospirillum</taxon>
    </lineage>
</organism>
<dbReference type="Proteomes" id="UP000548632">
    <property type="component" value="Unassembled WGS sequence"/>
</dbReference>
<comment type="caution">
    <text evidence="9">The sequence shown here is derived from an EMBL/GenBank/DDBJ whole genome shotgun (WGS) entry which is preliminary data.</text>
</comment>
<dbReference type="InterPro" id="IPR020539">
    <property type="entry name" value="RNase_P_CS"/>
</dbReference>
<evidence type="ECO:0000256" key="3">
    <source>
        <dbReference type="ARBA" id="ARBA00022722"/>
    </source>
</evidence>
<evidence type="ECO:0000256" key="8">
    <source>
        <dbReference type="NCBIfam" id="TIGR00188"/>
    </source>
</evidence>
<proteinExistence type="inferred from homology"/>
<evidence type="ECO:0000256" key="5">
    <source>
        <dbReference type="ARBA" id="ARBA00022801"/>
    </source>
</evidence>
<comment type="similarity">
    <text evidence="7">Belongs to the RnpA family.</text>
</comment>
<dbReference type="PANTHER" id="PTHR33992:SF1">
    <property type="entry name" value="RIBONUCLEASE P PROTEIN COMPONENT"/>
    <property type="match status" value="1"/>
</dbReference>
<comment type="subunit">
    <text evidence="7">Consists of a catalytic RNA component (M1 or rnpB) and a protein subunit.</text>
</comment>
<keyword evidence="2 7" id="KW-0819">tRNA processing</keyword>
<reference evidence="9 10" key="1">
    <citation type="journal article" date="2020" name="Arch. Microbiol.">
        <title>The genome sequence of the giant phototrophic gammaproteobacterium Thiospirillum jenense gives insight into its physiological properties and phylogenetic relationships.</title>
        <authorList>
            <person name="Imhoff J.F."/>
            <person name="Meyer T.E."/>
            <person name="Kyndt J.A."/>
        </authorList>
    </citation>
    <scope>NUCLEOTIDE SEQUENCE [LARGE SCALE GENOMIC DNA]</scope>
    <source>
        <strain evidence="9 10">DSM 216</strain>
    </source>
</reference>
<accession>A0A839HKT8</accession>
<dbReference type="SUPFAM" id="SSF54211">
    <property type="entry name" value="Ribosomal protein S5 domain 2-like"/>
    <property type="match status" value="1"/>
</dbReference>
<dbReference type="RefSeq" id="WP_182584664.1">
    <property type="nucleotide sequence ID" value="NZ_JABVCQ010000033.1"/>
</dbReference>